<feature type="transmembrane region" description="Helical" evidence="7">
    <location>
        <begin position="48"/>
        <end position="71"/>
    </location>
</feature>
<protein>
    <recommendedName>
        <fullName evidence="8">Major facilitator superfamily (MFS) profile domain-containing protein</fullName>
    </recommendedName>
</protein>
<dbReference type="EMBL" id="BJHY01000001">
    <property type="protein sequence ID" value="GDY73785.1"/>
    <property type="molecule type" value="Genomic_DNA"/>
</dbReference>
<evidence type="ECO:0000256" key="4">
    <source>
        <dbReference type="ARBA" id="ARBA00023136"/>
    </source>
</evidence>
<evidence type="ECO:0000259" key="8">
    <source>
        <dbReference type="PROSITE" id="PS50850"/>
    </source>
</evidence>
<dbReference type="InterPro" id="IPR036259">
    <property type="entry name" value="MFS_trans_sf"/>
</dbReference>
<dbReference type="InterPro" id="IPR011701">
    <property type="entry name" value="MFS"/>
</dbReference>
<proteinExistence type="predicted"/>
<reference evidence="9 10" key="1">
    <citation type="submission" date="2019-04" db="EMBL/GenBank/DDBJ databases">
        <title>Draft genome sequences of Streptomyces avermitilis ATCC 31267.</title>
        <authorList>
            <person name="Komaki H."/>
            <person name="Tamura T."/>
            <person name="Hosoyama A."/>
        </authorList>
    </citation>
    <scope>NUCLEOTIDE SEQUENCE [LARGE SCALE GENOMIC DNA]</scope>
    <source>
        <strain evidence="9 10">ATCC 31267</strain>
    </source>
</reference>
<keyword evidence="3 7" id="KW-1133">Transmembrane helix</keyword>
<dbReference type="Gene3D" id="1.20.1720.10">
    <property type="entry name" value="Multidrug resistance protein D"/>
    <property type="match status" value="1"/>
</dbReference>
<comment type="subcellular location">
    <subcellularLocation>
        <location evidence="1">Cell membrane</location>
        <topology evidence="1">Multi-pass membrane protein</topology>
    </subcellularLocation>
</comment>
<dbReference type="Proteomes" id="UP000299211">
    <property type="component" value="Unassembled WGS sequence"/>
</dbReference>
<evidence type="ECO:0000256" key="7">
    <source>
        <dbReference type="SAM" id="Phobius"/>
    </source>
</evidence>
<feature type="domain" description="Major facilitator superfamily (MFS) profile" evidence="8">
    <location>
        <begin position="50"/>
        <end position="139"/>
    </location>
</feature>
<dbReference type="SUPFAM" id="SSF103473">
    <property type="entry name" value="MFS general substrate transporter"/>
    <property type="match status" value="1"/>
</dbReference>
<dbReference type="GO" id="GO:0046677">
    <property type="term" value="P:response to antibiotic"/>
    <property type="evidence" value="ECO:0007669"/>
    <property type="project" value="UniProtKB-KW"/>
</dbReference>
<feature type="transmembrane region" description="Helical" evidence="7">
    <location>
        <begin position="86"/>
        <end position="105"/>
    </location>
</feature>
<name>A0A4D4MQM0_STRAX</name>
<dbReference type="PROSITE" id="PS50850">
    <property type="entry name" value="MFS"/>
    <property type="match status" value="1"/>
</dbReference>
<evidence type="ECO:0000313" key="10">
    <source>
        <dbReference type="Proteomes" id="UP000299211"/>
    </source>
</evidence>
<keyword evidence="5" id="KW-0046">Antibiotic resistance</keyword>
<keyword evidence="4 7" id="KW-0472">Membrane</keyword>
<dbReference type="PANTHER" id="PTHR42718:SF42">
    <property type="entry name" value="EXPORT PROTEIN"/>
    <property type="match status" value="1"/>
</dbReference>
<accession>A0A4D4MQM0</accession>
<dbReference type="GO" id="GO:0005886">
    <property type="term" value="C:plasma membrane"/>
    <property type="evidence" value="ECO:0007669"/>
    <property type="project" value="UniProtKB-SubCell"/>
</dbReference>
<evidence type="ECO:0000256" key="5">
    <source>
        <dbReference type="ARBA" id="ARBA00023251"/>
    </source>
</evidence>
<gene>
    <name evidence="9" type="ORF">SAV31267_032700</name>
</gene>
<organism evidence="9 10">
    <name type="scientific">Streptomyces avermitilis</name>
    <dbReference type="NCBI Taxonomy" id="33903"/>
    <lineage>
        <taxon>Bacteria</taxon>
        <taxon>Bacillati</taxon>
        <taxon>Actinomycetota</taxon>
        <taxon>Actinomycetes</taxon>
        <taxon>Kitasatosporales</taxon>
        <taxon>Streptomycetaceae</taxon>
        <taxon>Streptomyces</taxon>
    </lineage>
</organism>
<sequence length="139" mass="14290">MVCQLSVAVTSLRSMTSQTTIDTTGPGDKAPLAPSDKAPAKGLRGHPWYTLITVAVGVMMVALDGTIVAIANPTIKADLGASFADVQWITNGYFLALAVTLITAGKIGDRFGHRQTFLIGVVGFAAASGPSGCPTASPW</sequence>
<keyword evidence="2 7" id="KW-0812">Transmembrane</keyword>
<dbReference type="AlphaFoldDB" id="A0A4D4MQM0"/>
<dbReference type="PANTHER" id="PTHR42718">
    <property type="entry name" value="MAJOR FACILITATOR SUPERFAMILY MULTIDRUG TRANSPORTER MFSC"/>
    <property type="match status" value="1"/>
</dbReference>
<dbReference type="GO" id="GO:0022857">
    <property type="term" value="F:transmembrane transporter activity"/>
    <property type="evidence" value="ECO:0007669"/>
    <property type="project" value="InterPro"/>
</dbReference>
<dbReference type="InterPro" id="IPR020846">
    <property type="entry name" value="MFS_dom"/>
</dbReference>
<dbReference type="Pfam" id="PF07690">
    <property type="entry name" value="MFS_1"/>
    <property type="match status" value="1"/>
</dbReference>
<evidence type="ECO:0000256" key="1">
    <source>
        <dbReference type="ARBA" id="ARBA00004651"/>
    </source>
</evidence>
<feature type="region of interest" description="Disordered" evidence="6">
    <location>
        <begin position="18"/>
        <end position="40"/>
    </location>
</feature>
<evidence type="ECO:0000256" key="2">
    <source>
        <dbReference type="ARBA" id="ARBA00022692"/>
    </source>
</evidence>
<evidence type="ECO:0000256" key="3">
    <source>
        <dbReference type="ARBA" id="ARBA00022989"/>
    </source>
</evidence>
<evidence type="ECO:0000313" key="9">
    <source>
        <dbReference type="EMBL" id="GDY73785.1"/>
    </source>
</evidence>
<evidence type="ECO:0000256" key="6">
    <source>
        <dbReference type="SAM" id="MobiDB-lite"/>
    </source>
</evidence>
<comment type="caution">
    <text evidence="9">The sequence shown here is derived from an EMBL/GenBank/DDBJ whole genome shotgun (WGS) entry which is preliminary data.</text>
</comment>